<dbReference type="AlphaFoldDB" id="A0A2M7VL28"/>
<gene>
    <name evidence="1" type="ORF">COX73_00450</name>
</gene>
<evidence type="ECO:0000313" key="1">
    <source>
        <dbReference type="EMBL" id="PJA02493.1"/>
    </source>
</evidence>
<proteinExistence type="predicted"/>
<protein>
    <submittedName>
        <fullName evidence="1">Anaerobic ribonucleoside-triphosphate reductase activating protein</fullName>
    </submittedName>
</protein>
<sequence length="52" mass="6120">WIEPAKRYCLQNFRPGGNTVDANFKNMKPCLEEYILEIQKAVAPFFEICQVR</sequence>
<evidence type="ECO:0000313" key="2">
    <source>
        <dbReference type="Proteomes" id="UP000231469"/>
    </source>
</evidence>
<name>A0A2M7VL28_9BACT</name>
<dbReference type="Proteomes" id="UP000231469">
    <property type="component" value="Unassembled WGS sequence"/>
</dbReference>
<comment type="caution">
    <text evidence="1">The sequence shown here is derived from an EMBL/GenBank/DDBJ whole genome shotgun (WGS) entry which is preliminary data.</text>
</comment>
<organism evidence="1 2">
    <name type="scientific">bacterium (Candidatus Gribaldobacteria) CG_4_10_14_0_2_um_filter_36_18</name>
    <dbReference type="NCBI Taxonomy" id="2014264"/>
    <lineage>
        <taxon>Bacteria</taxon>
        <taxon>Candidatus Gribaldobacteria</taxon>
    </lineage>
</organism>
<accession>A0A2M7VL28</accession>
<feature type="non-terminal residue" evidence="1">
    <location>
        <position position="1"/>
    </location>
</feature>
<dbReference type="EMBL" id="PFPS01000021">
    <property type="protein sequence ID" value="PJA02493.1"/>
    <property type="molecule type" value="Genomic_DNA"/>
</dbReference>
<reference evidence="2" key="1">
    <citation type="submission" date="2017-09" db="EMBL/GenBank/DDBJ databases">
        <title>Depth-based differentiation of microbial function through sediment-hosted aquifers and enrichment of novel symbionts in the deep terrestrial subsurface.</title>
        <authorList>
            <person name="Probst A.J."/>
            <person name="Ladd B."/>
            <person name="Jarett J.K."/>
            <person name="Geller-Mcgrath D.E."/>
            <person name="Sieber C.M.K."/>
            <person name="Emerson J.B."/>
            <person name="Anantharaman K."/>
            <person name="Thomas B.C."/>
            <person name="Malmstrom R."/>
            <person name="Stieglmeier M."/>
            <person name="Klingl A."/>
            <person name="Woyke T."/>
            <person name="Ryan C.M."/>
            <person name="Banfield J.F."/>
        </authorList>
    </citation>
    <scope>NUCLEOTIDE SEQUENCE [LARGE SCALE GENOMIC DNA]</scope>
</reference>